<comment type="catalytic activity">
    <reaction evidence="1">
        <text>ATP + protein L-histidine = ADP + protein N-phospho-L-histidine.</text>
        <dbReference type="EC" id="2.7.13.3"/>
    </reaction>
</comment>
<evidence type="ECO:0000256" key="2">
    <source>
        <dbReference type="ARBA" id="ARBA00012438"/>
    </source>
</evidence>
<dbReference type="InterPro" id="IPR050482">
    <property type="entry name" value="Sensor_HK_TwoCompSys"/>
</dbReference>
<accession>A0AB37NYK2</accession>
<keyword evidence="9" id="KW-0812">Transmembrane</keyword>
<evidence type="ECO:0000313" key="11">
    <source>
        <dbReference type="EMBL" id="RKI89107.1"/>
    </source>
</evidence>
<evidence type="ECO:0000256" key="3">
    <source>
        <dbReference type="ARBA" id="ARBA00022553"/>
    </source>
</evidence>
<dbReference type="Proteomes" id="UP000273889">
    <property type="component" value="Unassembled WGS sequence"/>
</dbReference>
<keyword evidence="5" id="KW-0547">Nucleotide-binding</keyword>
<dbReference type="GO" id="GO:0046983">
    <property type="term" value="F:protein dimerization activity"/>
    <property type="evidence" value="ECO:0007669"/>
    <property type="project" value="InterPro"/>
</dbReference>
<keyword evidence="4" id="KW-0808">Transferase</keyword>
<dbReference type="GO" id="GO:0000155">
    <property type="term" value="F:phosphorelay sensor kinase activity"/>
    <property type="evidence" value="ECO:0007669"/>
    <property type="project" value="InterPro"/>
</dbReference>
<dbReference type="PROSITE" id="PS51257">
    <property type="entry name" value="PROKAR_LIPOPROTEIN"/>
    <property type="match status" value="1"/>
</dbReference>
<dbReference type="PANTHER" id="PTHR24421">
    <property type="entry name" value="NITRATE/NITRITE SENSOR PROTEIN NARX-RELATED"/>
    <property type="match status" value="1"/>
</dbReference>
<dbReference type="AlphaFoldDB" id="A0AB37NYK2"/>
<name>A0AB37NYK2_9BIFI</name>
<evidence type="ECO:0000259" key="10">
    <source>
        <dbReference type="Pfam" id="PF07730"/>
    </source>
</evidence>
<dbReference type="Gene3D" id="3.30.565.10">
    <property type="entry name" value="Histidine kinase-like ATPase, C-terminal domain"/>
    <property type="match status" value="1"/>
</dbReference>
<evidence type="ECO:0000256" key="8">
    <source>
        <dbReference type="ARBA" id="ARBA00023012"/>
    </source>
</evidence>
<keyword evidence="9" id="KW-1133">Transmembrane helix</keyword>
<comment type="caution">
    <text evidence="11">The sequence shown here is derived from an EMBL/GenBank/DDBJ whole genome shotgun (WGS) entry which is preliminary data.</text>
</comment>
<feature type="transmembrane region" description="Helical" evidence="9">
    <location>
        <begin position="50"/>
        <end position="79"/>
    </location>
</feature>
<keyword evidence="9" id="KW-0472">Membrane</keyword>
<reference evidence="11 12" key="1">
    <citation type="submission" date="2018-09" db="EMBL/GenBank/DDBJ databases">
        <title>Murine metabolic-syndrome-specific gut microbial biobank.</title>
        <authorList>
            <person name="Liu C."/>
        </authorList>
    </citation>
    <scope>NUCLEOTIDE SEQUENCE [LARGE SCALE GENOMIC DNA]</scope>
    <source>
        <strain evidence="11 12">WYJ21-P61</strain>
    </source>
</reference>
<protein>
    <recommendedName>
        <fullName evidence="2">histidine kinase</fullName>
        <ecNumber evidence="2">2.7.13.3</ecNumber>
    </recommendedName>
</protein>
<feature type="transmembrane region" description="Helical" evidence="9">
    <location>
        <begin position="137"/>
        <end position="158"/>
    </location>
</feature>
<evidence type="ECO:0000256" key="9">
    <source>
        <dbReference type="SAM" id="Phobius"/>
    </source>
</evidence>
<proteinExistence type="predicted"/>
<evidence type="ECO:0000256" key="4">
    <source>
        <dbReference type="ARBA" id="ARBA00022679"/>
    </source>
</evidence>
<organism evidence="11 12">
    <name type="scientific">Bifidobacterium pseudolongum</name>
    <dbReference type="NCBI Taxonomy" id="1694"/>
    <lineage>
        <taxon>Bacteria</taxon>
        <taxon>Bacillati</taxon>
        <taxon>Actinomycetota</taxon>
        <taxon>Actinomycetes</taxon>
        <taxon>Bifidobacteriales</taxon>
        <taxon>Bifidobacteriaceae</taxon>
        <taxon>Bifidobacterium</taxon>
    </lineage>
</organism>
<sequence>MFVCRQYTMKQKLIDVLGRIRHPYLFLVIATFSCMLQFEIWSFSNTDSAAIITALVIVQILAVACYWFPVQAALAILVFNGIGEYAIAGYGVFTSYMLFMALLILSYKLSNRGAIAVYVAMICYTILEGVLRPKFMPAQTVTSFCAAYTLIAVLGRFFRWNSERNRKYRQLLRVQSELRILRRDQMLAAHIHDTLSQKLSAISMIAQCQHTADGEDADAWRRIVEYSSAAQLDMRTLIRQLHDSGESEELQFDAFTRDLRAEIDEDEQYLRDNGFQGHTEVRIDEHAATTRVLQTSSVALMVVHEIYTNIFKHADSAQPYEVAVAISADGIRMDAHNTIADEGQVVEYGGSGLQSLTTVIRELGGTLESSTEGTQWRTKAFVPLQEAE</sequence>
<dbReference type="GO" id="GO:0005524">
    <property type="term" value="F:ATP binding"/>
    <property type="evidence" value="ECO:0007669"/>
    <property type="project" value="UniProtKB-KW"/>
</dbReference>
<feature type="transmembrane region" description="Helical" evidence="9">
    <location>
        <begin position="85"/>
        <end position="107"/>
    </location>
</feature>
<gene>
    <name evidence="11" type="ORF">D7V89_01875</name>
</gene>
<feature type="domain" description="Signal transduction histidine kinase subgroup 3 dimerisation and phosphoacceptor" evidence="10">
    <location>
        <begin position="187"/>
        <end position="244"/>
    </location>
</feature>
<keyword evidence="7" id="KW-0067">ATP-binding</keyword>
<keyword evidence="8" id="KW-0902">Two-component regulatory system</keyword>
<keyword evidence="6" id="KW-0418">Kinase</keyword>
<dbReference type="PANTHER" id="PTHR24421:SF10">
    <property type="entry name" value="NITRATE_NITRITE SENSOR PROTEIN NARQ"/>
    <property type="match status" value="1"/>
</dbReference>
<evidence type="ECO:0000256" key="6">
    <source>
        <dbReference type="ARBA" id="ARBA00022777"/>
    </source>
</evidence>
<evidence type="ECO:0000256" key="7">
    <source>
        <dbReference type="ARBA" id="ARBA00022840"/>
    </source>
</evidence>
<evidence type="ECO:0000256" key="5">
    <source>
        <dbReference type="ARBA" id="ARBA00022741"/>
    </source>
</evidence>
<keyword evidence="3" id="KW-0597">Phosphoprotein</keyword>
<feature type="transmembrane region" description="Helical" evidence="9">
    <location>
        <begin position="114"/>
        <end position="131"/>
    </location>
</feature>
<dbReference type="InterPro" id="IPR011712">
    <property type="entry name" value="Sig_transdc_His_kin_sub3_dim/P"/>
</dbReference>
<dbReference type="InterPro" id="IPR036890">
    <property type="entry name" value="HATPase_C_sf"/>
</dbReference>
<dbReference type="EC" id="2.7.13.3" evidence="2"/>
<evidence type="ECO:0000313" key="12">
    <source>
        <dbReference type="Proteomes" id="UP000273889"/>
    </source>
</evidence>
<evidence type="ECO:0000256" key="1">
    <source>
        <dbReference type="ARBA" id="ARBA00000085"/>
    </source>
</evidence>
<dbReference type="EMBL" id="RAYV01000001">
    <property type="protein sequence ID" value="RKI89107.1"/>
    <property type="molecule type" value="Genomic_DNA"/>
</dbReference>
<dbReference type="Pfam" id="PF07730">
    <property type="entry name" value="HisKA_3"/>
    <property type="match status" value="1"/>
</dbReference>
<dbReference type="GO" id="GO:0016020">
    <property type="term" value="C:membrane"/>
    <property type="evidence" value="ECO:0007669"/>
    <property type="project" value="InterPro"/>
</dbReference>